<dbReference type="PROSITE" id="PS51257">
    <property type="entry name" value="PROKAR_LIPOPROTEIN"/>
    <property type="match status" value="1"/>
</dbReference>
<dbReference type="RefSeq" id="WP_266010582.1">
    <property type="nucleotide sequence ID" value="NZ_JAPFQP010000001.1"/>
</dbReference>
<name>A0AAE3MJW2_9FLAO</name>
<organism evidence="1 2">
    <name type="scientific">Lentiprolixibacter aurantiacus</name>
    <dbReference type="NCBI Taxonomy" id="2993939"/>
    <lineage>
        <taxon>Bacteria</taxon>
        <taxon>Pseudomonadati</taxon>
        <taxon>Bacteroidota</taxon>
        <taxon>Flavobacteriia</taxon>
        <taxon>Flavobacteriales</taxon>
        <taxon>Flavobacteriaceae</taxon>
        <taxon>Lentiprolixibacter</taxon>
    </lineage>
</organism>
<dbReference type="AlphaFoldDB" id="A0AAE3MJW2"/>
<proteinExistence type="predicted"/>
<dbReference type="Proteomes" id="UP001207116">
    <property type="component" value="Unassembled WGS sequence"/>
</dbReference>
<reference evidence="1" key="1">
    <citation type="submission" date="2022-11" db="EMBL/GenBank/DDBJ databases">
        <title>The characterization of three novel Bacteroidetes species and genomic analysis of their roles in tidal elemental geochemical cycles.</title>
        <authorList>
            <person name="Ma K.-J."/>
        </authorList>
    </citation>
    <scope>NUCLEOTIDE SEQUENCE</scope>
    <source>
        <strain evidence="1">M415</strain>
    </source>
</reference>
<keyword evidence="2" id="KW-1185">Reference proteome</keyword>
<evidence type="ECO:0000313" key="1">
    <source>
        <dbReference type="EMBL" id="MCX2718477.1"/>
    </source>
</evidence>
<gene>
    <name evidence="1" type="ORF">OO016_02575</name>
</gene>
<accession>A0AAE3MJW2</accession>
<sequence>MKPDRLIPVLILTAFALLIVGCDKEDVIELQSFRVSDIATGAPISDVELMFARGASTCCGESFAVEGYETFLTDGNGLVRLPTEKSRGYDILISKNGYYGLDRTNYGGGTITNYISDLDYYERSYDGRETELALFPEADVTFKLLANSNEIDMESVVLRMCYIKQQSRFCFPQDRNLEKLLNGNFPLNSLGGYEPGYVGSVYPTNKDTTIVFQGIGDLPMQLDLIYLDQDNNIIRTQDSGVYLTPRNTVTEIVIELN</sequence>
<evidence type="ECO:0000313" key="2">
    <source>
        <dbReference type="Proteomes" id="UP001207116"/>
    </source>
</evidence>
<protein>
    <submittedName>
        <fullName evidence="1">Uncharacterized protein</fullName>
    </submittedName>
</protein>
<comment type="caution">
    <text evidence="1">The sequence shown here is derived from an EMBL/GenBank/DDBJ whole genome shotgun (WGS) entry which is preliminary data.</text>
</comment>
<dbReference type="EMBL" id="JAPFQP010000001">
    <property type="protein sequence ID" value="MCX2718477.1"/>
    <property type="molecule type" value="Genomic_DNA"/>
</dbReference>